<dbReference type="SUPFAM" id="SSF46894">
    <property type="entry name" value="C-terminal effector domain of the bipartite response regulators"/>
    <property type="match status" value="1"/>
</dbReference>
<dbReference type="SMART" id="SM00028">
    <property type="entry name" value="TPR"/>
    <property type="match status" value="3"/>
</dbReference>
<dbReference type="GO" id="GO:0000160">
    <property type="term" value="P:phosphorelay signal transduction system"/>
    <property type="evidence" value="ECO:0007669"/>
    <property type="project" value="UniProtKB-KW"/>
</dbReference>
<dbReference type="Pfam" id="PF13401">
    <property type="entry name" value="AAA_22"/>
    <property type="match status" value="1"/>
</dbReference>
<feature type="compositionally biased region" description="Low complexity" evidence="5">
    <location>
        <begin position="270"/>
        <end position="282"/>
    </location>
</feature>
<sequence length="1143" mass="119197">MSGPGRGVVLRILPGAPTRACGRIGGVRFGILGETRALRDDGGTATVGGPGRRALLAMLLLEAGRIVSTERLIDGLYGDEPPAGVGNALQSQVSRLRAAVGVPIERPPGGYRLVVARDEVDVHRFERLAAEGREALAAGEPGKAAGLLRGALDLWRGSALADVGEAPFARAQVTRLEELRIAAVEDRIAAELVLDARHHRELVAELQELVARYPLRERLRAQLMRALYSCGRQSEALRVYEDARRELAESLGADPGPELAEAHLAVLRGEPGPARPAPAAVPGGTGGAPDARASVVSRETPSAGDPAASPLRHGLPAQLTSFIGREEELARIGARLAEARLVTLIGPGGAGKTRVAVEAAGRHTGEVCFVDLSGLTHGSEVPQAIAGALGLREAGPLPGAAGREAAGPEGAPLARLTAALTDRDLLLVLDNCEHLIADVARITAELLAACPRARVLATTREALGVNGETLCPLEPLPLPVPGAPEEDVLGSPAVRLFLERAAAVSPSGRLPDSEAAARICRALDGVPLAIELAAARLRSLSAADIAARLGDVLAGPGDRFRLLSRGSRTAQPRQRTLRGVVDWSWELLPEDERTVLRRASVFAGGWTLPAAEAICAGRPAGPAGDTIEAEDMLDLLASLADKSLLVVDRPDGDGDGEGEGGVRYRLLQTIRAYAAERLTETGESEALRGAHAAYFLDLALTADPWLRRAEQLRWLRRLTADHDNLHAALRGAVAAGDTALALRLLAALCTYWMLRGIRYEGAQPARELLAATGPGGLPGLAEEYALCVITAASVTADQAELAVHLAAATDVVAGLGGMARRYPVLNLLWAPFAGVPDDETFARYAASATGLVEPWQQALVHVGSGFHAWMVGGDIAAADTEFGRALAGFRALGDRWGATMALTQRAWLSGARGDVARAVGLIDEALGHAAELGAIESVAELLGERGRCGLRAGRYEEARADFTRGLELARGCGAREMFAGAHLGLGECARLTGDLAEARRLSGLALSESLDGWYTGESARAEAHIALGRIALEEGGTAAARGHLREAADVEHGARDLPLAANLADAFAGLALAEGDPARAAELLGLGRALRGPQVPAGPDAARTEDAVRVALGEPAHDEASARGARLHADRALRALTALTGNP</sequence>
<dbReference type="Pfam" id="PF03704">
    <property type="entry name" value="BTAD"/>
    <property type="match status" value="1"/>
</dbReference>
<dbReference type="PROSITE" id="PS51755">
    <property type="entry name" value="OMPR_PHOB"/>
    <property type="match status" value="1"/>
</dbReference>
<dbReference type="PRINTS" id="PR00364">
    <property type="entry name" value="DISEASERSIST"/>
</dbReference>
<dbReference type="SMART" id="SM01043">
    <property type="entry name" value="BTAD"/>
    <property type="match status" value="1"/>
</dbReference>
<proteinExistence type="inferred from homology"/>
<comment type="similarity">
    <text evidence="1">Belongs to the AfsR/DnrI/RedD regulatory family.</text>
</comment>
<dbReference type="SUPFAM" id="SSF48452">
    <property type="entry name" value="TPR-like"/>
    <property type="match status" value="2"/>
</dbReference>
<dbReference type="Pfam" id="PF00486">
    <property type="entry name" value="Trans_reg_C"/>
    <property type="match status" value="1"/>
</dbReference>
<gene>
    <name evidence="7" type="ORF">SAMN05216252_14522</name>
</gene>
<dbReference type="GO" id="GO:0006355">
    <property type="term" value="P:regulation of DNA-templated transcription"/>
    <property type="evidence" value="ECO:0007669"/>
    <property type="project" value="InterPro"/>
</dbReference>
<feature type="DNA-binding region" description="OmpR/PhoB-type" evidence="4">
    <location>
        <begin position="19"/>
        <end position="115"/>
    </location>
</feature>
<evidence type="ECO:0000256" key="3">
    <source>
        <dbReference type="ARBA" id="ARBA00023125"/>
    </source>
</evidence>
<dbReference type="Gene3D" id="1.25.40.10">
    <property type="entry name" value="Tetratricopeptide repeat domain"/>
    <property type="match status" value="2"/>
</dbReference>
<reference evidence="7 8" key="1">
    <citation type="submission" date="2017-06" db="EMBL/GenBank/DDBJ databases">
        <authorList>
            <person name="Kim H.J."/>
            <person name="Triplett B.A."/>
        </authorList>
    </citation>
    <scope>NUCLEOTIDE SEQUENCE [LARGE SCALE GENOMIC DNA]</scope>
    <source>
        <strain evidence="7 8">CGMCC 4.1858</strain>
    </source>
</reference>
<evidence type="ECO:0000256" key="5">
    <source>
        <dbReference type="SAM" id="MobiDB-lite"/>
    </source>
</evidence>
<dbReference type="InterPro" id="IPR001867">
    <property type="entry name" value="OmpR/PhoB-type_DNA-bd"/>
</dbReference>
<dbReference type="PANTHER" id="PTHR47691">
    <property type="entry name" value="REGULATOR-RELATED"/>
    <property type="match status" value="1"/>
</dbReference>
<evidence type="ECO:0000256" key="2">
    <source>
        <dbReference type="ARBA" id="ARBA00023012"/>
    </source>
</evidence>
<dbReference type="InterPro" id="IPR019734">
    <property type="entry name" value="TPR_rpt"/>
</dbReference>
<name>A0A239NRF8_9ACTN</name>
<dbReference type="InterPro" id="IPR036388">
    <property type="entry name" value="WH-like_DNA-bd_sf"/>
</dbReference>
<keyword evidence="3 4" id="KW-0238">DNA-binding</keyword>
<evidence type="ECO:0000259" key="6">
    <source>
        <dbReference type="PROSITE" id="PS51755"/>
    </source>
</evidence>
<keyword evidence="8" id="KW-1185">Reference proteome</keyword>
<dbReference type="GO" id="GO:0016887">
    <property type="term" value="F:ATP hydrolysis activity"/>
    <property type="evidence" value="ECO:0007669"/>
    <property type="project" value="InterPro"/>
</dbReference>
<organism evidence="7 8">
    <name type="scientific">Actinacidiphila glaucinigra</name>
    <dbReference type="NCBI Taxonomy" id="235986"/>
    <lineage>
        <taxon>Bacteria</taxon>
        <taxon>Bacillati</taxon>
        <taxon>Actinomycetota</taxon>
        <taxon>Actinomycetes</taxon>
        <taxon>Kitasatosporales</taxon>
        <taxon>Streptomycetaceae</taxon>
        <taxon>Actinacidiphila</taxon>
    </lineage>
</organism>
<evidence type="ECO:0000313" key="7">
    <source>
        <dbReference type="EMBL" id="SNT57477.1"/>
    </source>
</evidence>
<dbReference type="InterPro" id="IPR005158">
    <property type="entry name" value="BTAD"/>
</dbReference>
<dbReference type="SUPFAM" id="SSF52540">
    <property type="entry name" value="P-loop containing nucleoside triphosphate hydrolases"/>
    <property type="match status" value="1"/>
</dbReference>
<accession>A0A239NRF8</accession>
<dbReference type="PANTHER" id="PTHR47691:SF3">
    <property type="entry name" value="HTH-TYPE TRANSCRIPTIONAL REGULATOR RV0890C-RELATED"/>
    <property type="match status" value="1"/>
</dbReference>
<evidence type="ECO:0000256" key="4">
    <source>
        <dbReference type="PROSITE-ProRule" id="PRU01091"/>
    </source>
</evidence>
<dbReference type="AlphaFoldDB" id="A0A239NRF8"/>
<feature type="domain" description="OmpR/PhoB-type" evidence="6">
    <location>
        <begin position="19"/>
        <end position="115"/>
    </location>
</feature>
<dbReference type="InterPro" id="IPR011990">
    <property type="entry name" value="TPR-like_helical_dom_sf"/>
</dbReference>
<dbReference type="SMART" id="SM00862">
    <property type="entry name" value="Trans_reg_C"/>
    <property type="match status" value="1"/>
</dbReference>
<keyword evidence="2" id="KW-0902">Two-component regulatory system</keyword>
<evidence type="ECO:0000313" key="8">
    <source>
        <dbReference type="Proteomes" id="UP000198280"/>
    </source>
</evidence>
<dbReference type="Proteomes" id="UP000198280">
    <property type="component" value="Unassembled WGS sequence"/>
</dbReference>
<dbReference type="Gene3D" id="1.10.10.10">
    <property type="entry name" value="Winged helix-like DNA-binding domain superfamily/Winged helix DNA-binding domain"/>
    <property type="match status" value="1"/>
</dbReference>
<dbReference type="EMBL" id="FZOF01000045">
    <property type="protein sequence ID" value="SNT57477.1"/>
    <property type="molecule type" value="Genomic_DNA"/>
</dbReference>
<dbReference type="Gene3D" id="3.40.50.300">
    <property type="entry name" value="P-loop containing nucleotide triphosphate hydrolases"/>
    <property type="match status" value="1"/>
</dbReference>
<dbReference type="InterPro" id="IPR016032">
    <property type="entry name" value="Sig_transdc_resp-reg_C-effctor"/>
</dbReference>
<dbReference type="InterPro" id="IPR027417">
    <property type="entry name" value="P-loop_NTPase"/>
</dbReference>
<dbReference type="CDD" id="cd15831">
    <property type="entry name" value="BTAD"/>
    <property type="match status" value="1"/>
</dbReference>
<evidence type="ECO:0000256" key="1">
    <source>
        <dbReference type="ARBA" id="ARBA00005820"/>
    </source>
</evidence>
<protein>
    <submittedName>
        <fullName evidence="7">Predicted ATPase</fullName>
    </submittedName>
</protein>
<dbReference type="InterPro" id="IPR049945">
    <property type="entry name" value="AAA_22"/>
</dbReference>
<feature type="region of interest" description="Disordered" evidence="5">
    <location>
        <begin position="270"/>
        <end position="313"/>
    </location>
</feature>
<dbReference type="GO" id="GO:0003677">
    <property type="term" value="F:DNA binding"/>
    <property type="evidence" value="ECO:0007669"/>
    <property type="project" value="UniProtKB-UniRule"/>
</dbReference>